<keyword evidence="6" id="KW-1185">Reference proteome</keyword>
<reference evidence="5 6" key="1">
    <citation type="submission" date="2019-05" db="EMBL/GenBank/DDBJ databases">
        <title>We sequenced the genome of Paenibacillus hemerocallicola KCTC 33185 for further insight into its adaptation and study the phylogeny of Paenibacillus.</title>
        <authorList>
            <person name="Narsing Rao M.P."/>
        </authorList>
    </citation>
    <scope>NUCLEOTIDE SEQUENCE [LARGE SCALE GENOMIC DNA]</scope>
    <source>
        <strain evidence="5 6">KCTC 33185</strain>
    </source>
</reference>
<evidence type="ECO:0000256" key="2">
    <source>
        <dbReference type="ARBA" id="ARBA00022679"/>
    </source>
</evidence>
<dbReference type="PANTHER" id="PTHR11104:SF0">
    <property type="entry name" value="SPBETA PROPHAGE-DERIVED AMINOGLYCOSIDE N(3')-ACETYLTRANSFERASE-LIKE PROTEIN YOKD"/>
    <property type="match status" value="1"/>
</dbReference>
<evidence type="ECO:0000256" key="1">
    <source>
        <dbReference type="ARBA" id="ARBA00006383"/>
    </source>
</evidence>
<proteinExistence type="inferred from homology"/>
<evidence type="ECO:0000256" key="3">
    <source>
        <dbReference type="ARBA" id="ARBA00023315"/>
    </source>
</evidence>
<name>A0A5C4T412_9BACL</name>
<comment type="caution">
    <text evidence="5">The sequence shown here is derived from an EMBL/GenBank/DDBJ whole genome shotgun (WGS) entry which is preliminary data.</text>
</comment>
<dbReference type="Pfam" id="PF02522">
    <property type="entry name" value="Antibiotic_NAT"/>
    <property type="match status" value="1"/>
</dbReference>
<comment type="catalytic activity">
    <reaction evidence="4">
        <text>a 2-deoxystreptamine antibiotic + acetyl-CoA = an N(3)-acetyl-2-deoxystreptamine antibiotic + CoA + H(+)</text>
        <dbReference type="Rhea" id="RHEA:12665"/>
        <dbReference type="ChEBI" id="CHEBI:15378"/>
        <dbReference type="ChEBI" id="CHEBI:57287"/>
        <dbReference type="ChEBI" id="CHEBI:57288"/>
        <dbReference type="ChEBI" id="CHEBI:57921"/>
        <dbReference type="ChEBI" id="CHEBI:77452"/>
        <dbReference type="EC" id="2.3.1.81"/>
    </reaction>
</comment>
<dbReference type="PANTHER" id="PTHR11104">
    <property type="entry name" value="AMINOGLYCOSIDE N3-ACETYLTRANSFERASE"/>
    <property type="match status" value="1"/>
</dbReference>
<dbReference type="Proteomes" id="UP000307943">
    <property type="component" value="Unassembled WGS sequence"/>
</dbReference>
<dbReference type="EC" id="2.3.1.-" evidence="4"/>
<sequence length="285" mass="31394">MRIIRKKETGEVKTVQQEIQGDLITIETLVEDLTAMGVSAGMTLLVHSSMKAMGGWMPGGPVDVVLALEQVLGPEGTLVMPTHTSGLSDPGGWSMPPVRESWWEPIRRTMPAYDPDLTPTRNMGAIPECFRKQKGAVRSLHPQLSFAARGNRVQDIVADHPLEFGMGERSPLARIYEAEGWVLLLGVGHGNNTSLHLAEMRADFPGKTEMTAKAPIVRDGIREWASFRELDYDSSDFEAIGRDFAKHTGLVRSGRIANAMAMLMPQKPLVDYGVCWMERNRQAGG</sequence>
<dbReference type="AlphaFoldDB" id="A0A5C4T412"/>
<dbReference type="InterPro" id="IPR003679">
    <property type="entry name" value="Amioglycoside_AcTrfase"/>
</dbReference>
<dbReference type="SUPFAM" id="SSF110710">
    <property type="entry name" value="TTHA0583/YokD-like"/>
    <property type="match status" value="1"/>
</dbReference>
<comment type="similarity">
    <text evidence="1 4">Belongs to the antibiotic N-acetyltransferase family.</text>
</comment>
<gene>
    <name evidence="5" type="ORF">FE784_25210</name>
</gene>
<evidence type="ECO:0000313" key="6">
    <source>
        <dbReference type="Proteomes" id="UP000307943"/>
    </source>
</evidence>
<keyword evidence="4" id="KW-0046">Antibiotic resistance</keyword>
<dbReference type="GO" id="GO:0046353">
    <property type="term" value="F:aminoglycoside 3-N-acetyltransferase activity"/>
    <property type="evidence" value="ECO:0007669"/>
    <property type="project" value="UniProtKB-EC"/>
</dbReference>
<keyword evidence="2 4" id="KW-0808">Transferase</keyword>
<dbReference type="OrthoDB" id="7330654at2"/>
<dbReference type="EMBL" id="VDCQ01000042">
    <property type="protein sequence ID" value="TNJ63480.1"/>
    <property type="molecule type" value="Genomic_DNA"/>
</dbReference>
<accession>A0A5C4T412</accession>
<protein>
    <recommendedName>
        <fullName evidence="4">Aminoglycoside N(3)-acetyltransferase</fullName>
        <ecNumber evidence="4">2.3.1.-</ecNumber>
    </recommendedName>
</protein>
<keyword evidence="3 4" id="KW-0012">Acyltransferase</keyword>
<organism evidence="5 6">
    <name type="scientific">Paenibacillus hemerocallicola</name>
    <dbReference type="NCBI Taxonomy" id="1172614"/>
    <lineage>
        <taxon>Bacteria</taxon>
        <taxon>Bacillati</taxon>
        <taxon>Bacillota</taxon>
        <taxon>Bacilli</taxon>
        <taxon>Bacillales</taxon>
        <taxon>Paenibacillaceae</taxon>
        <taxon>Paenibacillus</taxon>
    </lineage>
</organism>
<dbReference type="InterPro" id="IPR028345">
    <property type="entry name" value="Antibiotic_NAT-like"/>
</dbReference>
<evidence type="ECO:0000313" key="5">
    <source>
        <dbReference type="EMBL" id="TNJ63480.1"/>
    </source>
</evidence>
<evidence type="ECO:0000256" key="4">
    <source>
        <dbReference type="RuleBase" id="RU365031"/>
    </source>
</evidence>
<dbReference type="GO" id="GO:0046677">
    <property type="term" value="P:response to antibiotic"/>
    <property type="evidence" value="ECO:0007669"/>
    <property type="project" value="UniProtKB-KW"/>
</dbReference>